<keyword evidence="2" id="KW-1185">Reference proteome</keyword>
<proteinExistence type="predicted"/>
<dbReference type="InterPro" id="IPR011990">
    <property type="entry name" value="TPR-like_helical_dom_sf"/>
</dbReference>
<dbReference type="Pfam" id="PF12741">
    <property type="entry name" value="SusD-like"/>
    <property type="match status" value="1"/>
</dbReference>
<gene>
    <name evidence="1" type="ORF">NYZ99_05135</name>
</gene>
<evidence type="ECO:0000313" key="1">
    <source>
        <dbReference type="EMBL" id="UWX55803.1"/>
    </source>
</evidence>
<dbReference type="EMBL" id="CP104205">
    <property type="protein sequence ID" value="UWX55803.1"/>
    <property type="molecule type" value="Genomic_DNA"/>
</dbReference>
<organism evidence="1 2">
    <name type="scientific">Maribacter litopenaei</name>
    <dbReference type="NCBI Taxonomy" id="2976127"/>
    <lineage>
        <taxon>Bacteria</taxon>
        <taxon>Pseudomonadati</taxon>
        <taxon>Bacteroidota</taxon>
        <taxon>Flavobacteriia</taxon>
        <taxon>Flavobacteriales</taxon>
        <taxon>Flavobacteriaceae</taxon>
        <taxon>Maribacter</taxon>
    </lineage>
</organism>
<protein>
    <submittedName>
        <fullName evidence="1">SusD/RagB family nutrient-binding outer membrane lipoprotein</fullName>
    </submittedName>
</protein>
<evidence type="ECO:0000313" key="2">
    <source>
        <dbReference type="Proteomes" id="UP001059209"/>
    </source>
</evidence>
<keyword evidence="1" id="KW-0449">Lipoprotein</keyword>
<dbReference type="Gene3D" id="1.25.40.390">
    <property type="match status" value="1"/>
</dbReference>
<sequence length="119" mass="13048">MGPVSAEGSGYVPTSSAIDSHISNILNAYDAGSETDKLRIIVEQYFIALWGNGIEAYNTYRRTGQPDNLTPGFFLEDTGTFLRSNWYSQTASDNNTNITQKAAPDTPVFWDTNPAGFVD</sequence>
<dbReference type="SUPFAM" id="SSF48452">
    <property type="entry name" value="TPR-like"/>
    <property type="match status" value="1"/>
</dbReference>
<accession>A0ABY5YAA4</accession>
<reference evidence="1" key="1">
    <citation type="submission" date="2022-09" db="EMBL/GenBank/DDBJ databases">
        <title>Maribacter litopenaei sp. nov., isolated from the intestinal tract of the Pacific White Shrimp, Litopenaeus vannamei.</title>
        <authorList>
            <person name="Kim S.Y."/>
            <person name="Hwang C.Y."/>
        </authorList>
    </citation>
    <scope>NUCLEOTIDE SEQUENCE</scope>
    <source>
        <strain evidence="1">HL-LV01</strain>
    </source>
</reference>
<dbReference type="Proteomes" id="UP001059209">
    <property type="component" value="Chromosome"/>
</dbReference>
<dbReference type="RefSeq" id="WP_260574177.1">
    <property type="nucleotide sequence ID" value="NZ_CP104205.1"/>
</dbReference>
<dbReference type="InterPro" id="IPR024302">
    <property type="entry name" value="SusD-like"/>
</dbReference>
<name>A0ABY5YAA4_9FLAO</name>